<name>A0A484AMM9_DRONA</name>
<feature type="non-terminal residue" evidence="1">
    <location>
        <position position="13"/>
    </location>
</feature>
<proteinExistence type="predicted"/>
<dbReference type="Proteomes" id="UP000295192">
    <property type="component" value="Unassembled WGS sequence"/>
</dbReference>
<gene>
    <name evidence="1" type="ORF">AWZ03_015201</name>
</gene>
<sequence>MTLPLGYSTKRRA</sequence>
<protein>
    <submittedName>
        <fullName evidence="1">Uncharacterized protein</fullName>
    </submittedName>
</protein>
<reference evidence="1 2" key="1">
    <citation type="journal article" date="2019" name="J. Hered.">
        <title>An Improved Genome Assembly for Drosophila navojoa, the Basal Species in the mojavensis Cluster.</title>
        <authorList>
            <person name="Vanderlinde T."/>
            <person name="Dupim E.G."/>
            <person name="Nazario-Yepiz N.O."/>
            <person name="Carvalho A.B."/>
        </authorList>
    </citation>
    <scope>NUCLEOTIDE SEQUENCE [LARGE SCALE GENOMIC DNA]</scope>
    <source>
        <strain evidence="1">Navoj_Jal97</strain>
        <tissue evidence="1">Whole organism</tissue>
    </source>
</reference>
<comment type="caution">
    <text evidence="1">The sequence shown here is derived from an EMBL/GenBank/DDBJ whole genome shotgun (WGS) entry which is preliminary data.</text>
</comment>
<keyword evidence="2" id="KW-1185">Reference proteome</keyword>
<accession>A0A484AMM9</accession>
<evidence type="ECO:0000313" key="1">
    <source>
        <dbReference type="EMBL" id="TDG38377.1"/>
    </source>
</evidence>
<organism evidence="1 2">
    <name type="scientific">Drosophila navojoa</name>
    <name type="common">Fruit fly</name>
    <dbReference type="NCBI Taxonomy" id="7232"/>
    <lineage>
        <taxon>Eukaryota</taxon>
        <taxon>Metazoa</taxon>
        <taxon>Ecdysozoa</taxon>
        <taxon>Arthropoda</taxon>
        <taxon>Hexapoda</taxon>
        <taxon>Insecta</taxon>
        <taxon>Pterygota</taxon>
        <taxon>Neoptera</taxon>
        <taxon>Endopterygota</taxon>
        <taxon>Diptera</taxon>
        <taxon>Brachycera</taxon>
        <taxon>Muscomorpha</taxon>
        <taxon>Ephydroidea</taxon>
        <taxon>Drosophilidae</taxon>
        <taxon>Drosophila</taxon>
    </lineage>
</organism>
<evidence type="ECO:0000313" key="2">
    <source>
        <dbReference type="Proteomes" id="UP000295192"/>
    </source>
</evidence>
<dbReference type="EMBL" id="LSRL02004220">
    <property type="protein sequence ID" value="TDG38377.1"/>
    <property type="molecule type" value="Genomic_DNA"/>
</dbReference>